<organism evidence="3 4">
    <name type="scientific">Filobacillus milosensis</name>
    <dbReference type="NCBI Taxonomy" id="94137"/>
    <lineage>
        <taxon>Bacteria</taxon>
        <taxon>Bacillati</taxon>
        <taxon>Bacillota</taxon>
        <taxon>Bacilli</taxon>
        <taxon>Bacillales</taxon>
        <taxon>Bacillaceae</taxon>
        <taxon>Filobacillus</taxon>
    </lineage>
</organism>
<dbReference type="PANTHER" id="PTHR21240">
    <property type="entry name" value="2-AMINO-3-CARBOXYLMUCONATE-6-SEMIALDEHYDE DECARBOXYLASE"/>
    <property type="match status" value="1"/>
</dbReference>
<dbReference type="SUPFAM" id="SSF51556">
    <property type="entry name" value="Metallo-dependent hydrolases"/>
    <property type="match status" value="1"/>
</dbReference>
<gene>
    <name evidence="3" type="ORF">E3U55_08600</name>
</gene>
<dbReference type="Proteomes" id="UP000297975">
    <property type="component" value="Unassembled WGS sequence"/>
</dbReference>
<proteinExistence type="predicted"/>
<reference evidence="3 4" key="1">
    <citation type="submission" date="2019-03" db="EMBL/GenBank/DDBJ databases">
        <authorList>
            <person name="He R.-H."/>
        </authorList>
    </citation>
    <scope>NUCLEOTIDE SEQUENCE [LARGE SCALE GENOMIC DNA]</scope>
    <source>
        <strain evidence="4">SH 714</strain>
    </source>
</reference>
<dbReference type="Gene3D" id="3.20.20.140">
    <property type="entry name" value="Metal-dependent hydrolases"/>
    <property type="match status" value="1"/>
</dbReference>
<accession>A0A4Y8IMR3</accession>
<dbReference type="InterPro" id="IPR032465">
    <property type="entry name" value="ACMSD"/>
</dbReference>
<dbReference type="InterPro" id="IPR006680">
    <property type="entry name" value="Amidohydro-rel"/>
</dbReference>
<comment type="caution">
    <text evidence="3">The sequence shown here is derived from an EMBL/GenBank/DDBJ whole genome shotgun (WGS) entry which is preliminary data.</text>
</comment>
<sequence>MIIDAHAHLSPTSYGNVELYFKQLKEAGIDQGVVVPGGMLDVRKLTDYIIGKEKPSKEPPNNEYLSDAITENPETLTAFYCVNPHDSDAIEKLEKAFKNGFKGLKLSPMSHHFSLASQTVKGLAELCGHYDYPLYTHTLFSPGASTKRLIALAKEFPETNFILGHMGFGPADTEAMEGALMDNFFLETSQGSHLHIQEVANKVGASKLIFGSEFPLSHPALELQNILLLKLTDDERDLILGQNIKQLLKLY</sequence>
<evidence type="ECO:0000256" key="1">
    <source>
        <dbReference type="ARBA" id="ARBA00023239"/>
    </source>
</evidence>
<dbReference type="OrthoDB" id="9771932at2"/>
<protein>
    <submittedName>
        <fullName evidence="3">Amidohydrolase</fullName>
    </submittedName>
</protein>
<dbReference type="RefSeq" id="WP_134340030.1">
    <property type="nucleotide sequence ID" value="NZ_SOPW01000008.1"/>
</dbReference>
<name>A0A4Y8IMR3_9BACI</name>
<evidence type="ECO:0000313" key="3">
    <source>
        <dbReference type="EMBL" id="TFB21365.1"/>
    </source>
</evidence>
<keyword evidence="4" id="KW-1185">Reference proteome</keyword>
<dbReference type="InterPro" id="IPR032466">
    <property type="entry name" value="Metal_Hydrolase"/>
</dbReference>
<keyword evidence="3" id="KW-0378">Hydrolase</keyword>
<feature type="domain" description="Amidohydrolase-related" evidence="2">
    <location>
        <begin position="3"/>
        <end position="250"/>
    </location>
</feature>
<keyword evidence="1" id="KW-0456">Lyase</keyword>
<evidence type="ECO:0000259" key="2">
    <source>
        <dbReference type="Pfam" id="PF04909"/>
    </source>
</evidence>
<dbReference type="EMBL" id="SOPW01000008">
    <property type="protein sequence ID" value="TFB21365.1"/>
    <property type="molecule type" value="Genomic_DNA"/>
</dbReference>
<dbReference type="GO" id="GO:0016831">
    <property type="term" value="F:carboxy-lyase activity"/>
    <property type="evidence" value="ECO:0007669"/>
    <property type="project" value="InterPro"/>
</dbReference>
<dbReference type="AlphaFoldDB" id="A0A4Y8IMR3"/>
<dbReference type="Pfam" id="PF04909">
    <property type="entry name" value="Amidohydro_2"/>
    <property type="match status" value="1"/>
</dbReference>
<evidence type="ECO:0000313" key="4">
    <source>
        <dbReference type="Proteomes" id="UP000297975"/>
    </source>
</evidence>
<dbReference type="GO" id="GO:0016787">
    <property type="term" value="F:hydrolase activity"/>
    <property type="evidence" value="ECO:0007669"/>
    <property type="project" value="UniProtKB-KW"/>
</dbReference>